<organism evidence="2 3">
    <name type="scientific">Araneus ventricosus</name>
    <name type="common">Orbweaver spider</name>
    <name type="synonym">Epeira ventricosa</name>
    <dbReference type="NCBI Taxonomy" id="182803"/>
    <lineage>
        <taxon>Eukaryota</taxon>
        <taxon>Metazoa</taxon>
        <taxon>Ecdysozoa</taxon>
        <taxon>Arthropoda</taxon>
        <taxon>Chelicerata</taxon>
        <taxon>Arachnida</taxon>
        <taxon>Araneae</taxon>
        <taxon>Araneomorphae</taxon>
        <taxon>Entelegynae</taxon>
        <taxon>Araneoidea</taxon>
        <taxon>Araneidae</taxon>
        <taxon>Araneus</taxon>
    </lineage>
</organism>
<evidence type="ECO:0000313" key="2">
    <source>
        <dbReference type="EMBL" id="GBM68810.1"/>
    </source>
</evidence>
<accession>A0A4Y2HTZ7</accession>
<dbReference type="AlphaFoldDB" id="A0A4Y2HTZ7"/>
<keyword evidence="3" id="KW-1185">Reference proteome</keyword>
<name>A0A4Y2HTZ7_ARAVE</name>
<feature type="compositionally biased region" description="Basic and acidic residues" evidence="1">
    <location>
        <begin position="26"/>
        <end position="41"/>
    </location>
</feature>
<sequence>MSREEKLQAVSLKPFQNKVRRLLPRRQGEKTSTKKTRREDFYQEDKVRRLLPRRQVEKLGKAFADVPKFVLRQGSKSQNRTHPSPLPPHGGIRVSFLPSSRGANVGRSFVLPLPSHRGLKLESAD</sequence>
<evidence type="ECO:0000313" key="3">
    <source>
        <dbReference type="Proteomes" id="UP000499080"/>
    </source>
</evidence>
<evidence type="ECO:0000256" key="1">
    <source>
        <dbReference type="SAM" id="MobiDB-lite"/>
    </source>
</evidence>
<feature type="region of interest" description="Disordered" evidence="1">
    <location>
        <begin position="16"/>
        <end position="41"/>
    </location>
</feature>
<protein>
    <submittedName>
        <fullName evidence="2">Uncharacterized protein</fullName>
    </submittedName>
</protein>
<dbReference type="EMBL" id="BGPR01002163">
    <property type="protein sequence ID" value="GBM68810.1"/>
    <property type="molecule type" value="Genomic_DNA"/>
</dbReference>
<feature type="region of interest" description="Disordered" evidence="1">
    <location>
        <begin position="70"/>
        <end position="98"/>
    </location>
</feature>
<proteinExistence type="predicted"/>
<comment type="caution">
    <text evidence="2">The sequence shown here is derived from an EMBL/GenBank/DDBJ whole genome shotgun (WGS) entry which is preliminary data.</text>
</comment>
<reference evidence="2 3" key="1">
    <citation type="journal article" date="2019" name="Sci. Rep.">
        <title>Orb-weaving spider Araneus ventricosus genome elucidates the spidroin gene catalogue.</title>
        <authorList>
            <person name="Kono N."/>
            <person name="Nakamura H."/>
            <person name="Ohtoshi R."/>
            <person name="Moran D.A.P."/>
            <person name="Shinohara A."/>
            <person name="Yoshida Y."/>
            <person name="Fujiwara M."/>
            <person name="Mori M."/>
            <person name="Tomita M."/>
            <person name="Arakawa K."/>
        </authorList>
    </citation>
    <scope>NUCLEOTIDE SEQUENCE [LARGE SCALE GENOMIC DNA]</scope>
</reference>
<gene>
    <name evidence="2" type="ORF">AVEN_22281_1</name>
</gene>
<dbReference type="Proteomes" id="UP000499080">
    <property type="component" value="Unassembled WGS sequence"/>
</dbReference>